<dbReference type="SUPFAM" id="SSF51430">
    <property type="entry name" value="NAD(P)-linked oxidoreductase"/>
    <property type="match status" value="1"/>
</dbReference>
<name>A0AAD5SJ60_9FUNG</name>
<evidence type="ECO:0000256" key="1">
    <source>
        <dbReference type="ARBA" id="ARBA00007905"/>
    </source>
</evidence>
<evidence type="ECO:0000259" key="6">
    <source>
        <dbReference type="Pfam" id="PF00248"/>
    </source>
</evidence>
<dbReference type="Gene3D" id="3.20.20.100">
    <property type="entry name" value="NADP-dependent oxidoreductase domain"/>
    <property type="match status" value="1"/>
</dbReference>
<dbReference type="FunFam" id="3.20.20.100:FF:000015">
    <property type="entry name" value="Oxidoreductase, aldo/keto reductase family"/>
    <property type="match status" value="1"/>
</dbReference>
<evidence type="ECO:0000256" key="5">
    <source>
        <dbReference type="PIRSR" id="PIRSR000097-3"/>
    </source>
</evidence>
<keyword evidence="2" id="KW-0560">Oxidoreductase</keyword>
<dbReference type="PROSITE" id="PS00798">
    <property type="entry name" value="ALDOKETO_REDUCTASE_1"/>
    <property type="match status" value="1"/>
</dbReference>
<dbReference type="AlphaFoldDB" id="A0AAD5SJ60"/>
<proteinExistence type="inferred from homology"/>
<dbReference type="InterPro" id="IPR020471">
    <property type="entry name" value="AKR"/>
</dbReference>
<keyword evidence="8" id="KW-1185">Reference proteome</keyword>
<protein>
    <recommendedName>
        <fullName evidence="6">NADP-dependent oxidoreductase domain-containing protein</fullName>
    </recommendedName>
</protein>
<comment type="caution">
    <text evidence="7">The sequence shown here is derived from an EMBL/GenBank/DDBJ whole genome shotgun (WGS) entry which is preliminary data.</text>
</comment>
<dbReference type="PIRSF" id="PIRSF000097">
    <property type="entry name" value="AKR"/>
    <property type="match status" value="1"/>
</dbReference>
<feature type="site" description="Lowers pKa of active site Tyr" evidence="5">
    <location>
        <position position="77"/>
    </location>
</feature>
<feature type="domain" description="NADP-dependent oxidoreductase" evidence="6">
    <location>
        <begin position="21"/>
        <end position="260"/>
    </location>
</feature>
<dbReference type="PRINTS" id="PR00069">
    <property type="entry name" value="ALDKETRDTASE"/>
</dbReference>
<dbReference type="Proteomes" id="UP001212841">
    <property type="component" value="Unassembled WGS sequence"/>
</dbReference>
<gene>
    <name evidence="7" type="ORF">HK097_009343</name>
</gene>
<evidence type="ECO:0000313" key="7">
    <source>
        <dbReference type="EMBL" id="KAJ3055773.1"/>
    </source>
</evidence>
<dbReference type="PROSITE" id="PS00063">
    <property type="entry name" value="ALDOKETO_REDUCTASE_3"/>
    <property type="match status" value="1"/>
</dbReference>
<accession>A0AAD5SJ60</accession>
<dbReference type="InterPro" id="IPR036812">
    <property type="entry name" value="NAD(P)_OxRdtase_dom_sf"/>
</dbReference>
<dbReference type="CDD" id="cd19071">
    <property type="entry name" value="AKR_AKR1-5-like"/>
    <property type="match status" value="1"/>
</dbReference>
<dbReference type="EMBL" id="JADGJD010000061">
    <property type="protein sequence ID" value="KAJ3055773.1"/>
    <property type="molecule type" value="Genomic_DNA"/>
</dbReference>
<evidence type="ECO:0000256" key="2">
    <source>
        <dbReference type="ARBA" id="ARBA00023002"/>
    </source>
</evidence>
<feature type="binding site" evidence="4">
    <location>
        <position position="110"/>
    </location>
    <ligand>
        <name>substrate</name>
    </ligand>
</feature>
<dbReference type="PANTHER" id="PTHR43827">
    <property type="entry name" value="2,5-DIKETO-D-GLUCONIC ACID REDUCTASE"/>
    <property type="match status" value="1"/>
</dbReference>
<dbReference type="InterPro" id="IPR023210">
    <property type="entry name" value="NADP_OxRdtase_dom"/>
</dbReference>
<dbReference type="PANTHER" id="PTHR43827:SF13">
    <property type="entry name" value="ALDO_KETO REDUCTASE FAMILY PROTEIN"/>
    <property type="match status" value="1"/>
</dbReference>
<dbReference type="GO" id="GO:0016491">
    <property type="term" value="F:oxidoreductase activity"/>
    <property type="evidence" value="ECO:0007669"/>
    <property type="project" value="UniProtKB-KW"/>
</dbReference>
<feature type="active site" description="Proton donor" evidence="3">
    <location>
        <position position="52"/>
    </location>
</feature>
<organism evidence="7 8">
    <name type="scientific">Rhizophlyctis rosea</name>
    <dbReference type="NCBI Taxonomy" id="64517"/>
    <lineage>
        <taxon>Eukaryota</taxon>
        <taxon>Fungi</taxon>
        <taxon>Fungi incertae sedis</taxon>
        <taxon>Chytridiomycota</taxon>
        <taxon>Chytridiomycota incertae sedis</taxon>
        <taxon>Chytridiomycetes</taxon>
        <taxon>Rhizophlyctidales</taxon>
        <taxon>Rhizophlyctidaceae</taxon>
        <taxon>Rhizophlyctis</taxon>
    </lineage>
</organism>
<evidence type="ECO:0000256" key="4">
    <source>
        <dbReference type="PIRSR" id="PIRSR000097-2"/>
    </source>
</evidence>
<evidence type="ECO:0000256" key="3">
    <source>
        <dbReference type="PIRSR" id="PIRSR000097-1"/>
    </source>
</evidence>
<evidence type="ECO:0000313" key="8">
    <source>
        <dbReference type="Proteomes" id="UP001212841"/>
    </source>
</evidence>
<dbReference type="Pfam" id="PF00248">
    <property type="entry name" value="Aldo_ket_red"/>
    <property type="match status" value="1"/>
</dbReference>
<comment type="similarity">
    <text evidence="1">Belongs to the aldo/keto reductase family.</text>
</comment>
<dbReference type="InterPro" id="IPR018170">
    <property type="entry name" value="Aldo/ket_reductase_CS"/>
</dbReference>
<reference evidence="7" key="1">
    <citation type="submission" date="2020-05" db="EMBL/GenBank/DDBJ databases">
        <title>Phylogenomic resolution of chytrid fungi.</title>
        <authorList>
            <person name="Stajich J.E."/>
            <person name="Amses K."/>
            <person name="Simmons R."/>
            <person name="Seto K."/>
            <person name="Myers J."/>
            <person name="Bonds A."/>
            <person name="Quandt C.A."/>
            <person name="Barry K."/>
            <person name="Liu P."/>
            <person name="Grigoriev I."/>
            <person name="Longcore J.E."/>
            <person name="James T.Y."/>
        </authorList>
    </citation>
    <scope>NUCLEOTIDE SEQUENCE</scope>
    <source>
        <strain evidence="7">JEL0318</strain>
    </source>
</reference>
<sequence length="267" mass="30157">MPPAVPSLPLPSGGSIPIVGLGVWQANAKDTVKAVGWALQAGYRHIDTAALYRNEQQVGEAIRNSSIPRSEIFVTTKVWNSDQGYESTLKAFETSLRKLNMEYVDLYLIHSPVKETRRDTWRALEKLKHDGKVNFIGVSNYNIHHLEELKTYAEQLPDVNQFEVTPYHQRRELVQYCQQNGIIVEAYSPLTQGEKLRDPPLVKIAEKLGKSTAQILIKWGLQKGFVSLPKSVHETRIKENLDMSGWEIPEKEMGILDGFDEEFVAGG</sequence>